<evidence type="ECO:0000313" key="2">
    <source>
        <dbReference type="EMBL" id="RKP17701.1"/>
    </source>
</evidence>
<feature type="compositionally biased region" description="Polar residues" evidence="1">
    <location>
        <begin position="293"/>
        <end position="309"/>
    </location>
</feature>
<accession>A0A4P9YGD4</accession>
<evidence type="ECO:0000313" key="3">
    <source>
        <dbReference type="Proteomes" id="UP000281549"/>
    </source>
</evidence>
<evidence type="ECO:0000256" key="1">
    <source>
        <dbReference type="SAM" id="MobiDB-lite"/>
    </source>
</evidence>
<proteinExistence type="predicted"/>
<dbReference type="AlphaFoldDB" id="A0A4P9YGD4"/>
<gene>
    <name evidence="2" type="ORF">ROZALSC1DRAFT_23950</name>
</gene>
<dbReference type="EMBL" id="ML005712">
    <property type="protein sequence ID" value="RKP17701.1"/>
    <property type="molecule type" value="Genomic_DNA"/>
</dbReference>
<feature type="region of interest" description="Disordered" evidence="1">
    <location>
        <begin position="293"/>
        <end position="316"/>
    </location>
</feature>
<reference evidence="3" key="1">
    <citation type="journal article" date="2018" name="Nat. Microbiol.">
        <title>Leveraging single-cell genomics to expand the fungal tree of life.</title>
        <authorList>
            <person name="Ahrendt S.R."/>
            <person name="Quandt C.A."/>
            <person name="Ciobanu D."/>
            <person name="Clum A."/>
            <person name="Salamov A."/>
            <person name="Andreopoulos B."/>
            <person name="Cheng J.F."/>
            <person name="Woyke T."/>
            <person name="Pelin A."/>
            <person name="Henrissat B."/>
            <person name="Reynolds N.K."/>
            <person name="Benny G.L."/>
            <person name="Smith M.E."/>
            <person name="James T.Y."/>
            <person name="Grigoriev I.V."/>
        </authorList>
    </citation>
    <scope>NUCLEOTIDE SEQUENCE [LARGE SCALE GENOMIC DNA]</scope>
    <source>
        <strain evidence="3">CSF55</strain>
    </source>
</reference>
<name>A0A4P9YGD4_ROZAC</name>
<feature type="region of interest" description="Disordered" evidence="1">
    <location>
        <begin position="127"/>
        <end position="173"/>
    </location>
</feature>
<feature type="non-terminal residue" evidence="2">
    <location>
        <position position="1"/>
    </location>
</feature>
<dbReference type="Proteomes" id="UP000281549">
    <property type="component" value="Unassembled WGS sequence"/>
</dbReference>
<feature type="compositionally biased region" description="Basic and acidic residues" evidence="1">
    <location>
        <begin position="129"/>
        <end position="142"/>
    </location>
</feature>
<sequence length="370" mass="42258">ALQKAANLSHKHVCMNFKQAVHIIILVAVYSVVGQNDNNDIKSAINCGSTRILHRRTDSRQKDLRSPSIRMQNVIAKIGSDYCKCRGDCDRKSEDTLIIKAISPMHSPYGSFMSEFTEWNQLSGQTHLESSDQKVQSEHDTTLVDDSFSDNEDFDISPASPSTPTESREEFFSEQYRTPTIYSKLKLKVKKIKDLLKNKKASLERWDAYNNEQNLLNLRLRRKIKGSLAIVPPPSVNLGPVPNHEEGHVHSPLRTSFPKDIFGPDLNADLLEEEIKYRSPLQSPILRKQTFTSENENTHVNTEYSQSTSFDEETINNDSYDDVSEVEDMSFQLEHDFNENLPSKSLRQKRKSFYSKIKSAAKSMLAKNRN</sequence>
<organism evidence="2 3">
    <name type="scientific">Rozella allomycis (strain CSF55)</name>
    <dbReference type="NCBI Taxonomy" id="988480"/>
    <lineage>
        <taxon>Eukaryota</taxon>
        <taxon>Fungi</taxon>
        <taxon>Fungi incertae sedis</taxon>
        <taxon>Cryptomycota</taxon>
        <taxon>Cryptomycota incertae sedis</taxon>
        <taxon>Rozella</taxon>
    </lineage>
</organism>
<protein>
    <submittedName>
        <fullName evidence="2">Uncharacterized protein</fullName>
    </submittedName>
</protein>